<name>A0A0H5QTQ2_9EUKA</name>
<protein>
    <submittedName>
        <fullName evidence="2">Uncharacterized protein</fullName>
    </submittedName>
</protein>
<proteinExistence type="predicted"/>
<dbReference type="EMBL" id="HACM01004931">
    <property type="protein sequence ID" value="CRZ05373.1"/>
    <property type="molecule type" value="Transcribed_RNA"/>
</dbReference>
<accession>A0A0H5QTQ2</accession>
<keyword evidence="1" id="KW-0732">Signal</keyword>
<evidence type="ECO:0000313" key="2">
    <source>
        <dbReference type="EMBL" id="CRZ05373.1"/>
    </source>
</evidence>
<organism evidence="2">
    <name type="scientific">Spongospora subterranea</name>
    <dbReference type="NCBI Taxonomy" id="70186"/>
    <lineage>
        <taxon>Eukaryota</taxon>
        <taxon>Sar</taxon>
        <taxon>Rhizaria</taxon>
        <taxon>Endomyxa</taxon>
        <taxon>Phytomyxea</taxon>
        <taxon>Plasmodiophorida</taxon>
        <taxon>Plasmodiophoridae</taxon>
        <taxon>Spongospora</taxon>
    </lineage>
</organism>
<dbReference type="AlphaFoldDB" id="A0A0H5QTQ2"/>
<sequence>IMVSFMAFRVTVAVMFLILLVSGSSTSGGDQLSIGQLTPEFSLMALLKSDAVVKVLEDLFEFVDLPCDMGLVSQALKHIGLDFYFLIMVNNPLNDKMLDVYQNPIAKAFYDEKGHDQYFKDCISPFRKEHLKKFDEDFVQCFCSTVSSFLQNPDSQAEAKNEMMGPKDQLLQENSRQEDFTKPQISTDKRREIFVFFFIVRIVPKFLVDFAKVQYEGVDLEIASAFADRVGQQAVDFFYLQRTLIDWDRKLLQESDWNVLLGPVFNYLDERIFPFQQYSLLGAESRLRGILSPITMLLRFSANAVEFAMLYHAYVALRHHQMFMEYSNKVSNLYQKDCQKKIVRFILPNYREEFDDLCFLKSQPAEDVEGSGPNFMFGQFLENLADLLGNGPIGFSALNNDKKGELLVRLMTAKTTAMTMRRPDPADYKDLMARTDPIKI</sequence>
<evidence type="ECO:0000256" key="1">
    <source>
        <dbReference type="SAM" id="SignalP"/>
    </source>
</evidence>
<feature type="signal peptide" evidence="1">
    <location>
        <begin position="1"/>
        <end position="23"/>
    </location>
</feature>
<feature type="chain" id="PRO_5005223635" evidence="1">
    <location>
        <begin position="24"/>
        <end position="440"/>
    </location>
</feature>
<reference evidence="2" key="1">
    <citation type="submission" date="2015-04" db="EMBL/GenBank/DDBJ databases">
        <title>The genome sequence of the plant pathogenic Rhizarian Plasmodiophora brassicae reveals insights in its biotrophic life cycle and the origin of chitin synthesis.</title>
        <authorList>
            <person name="Schwelm A."/>
            <person name="Fogelqvist J."/>
            <person name="Knaust A."/>
            <person name="Julke S."/>
            <person name="Lilja T."/>
            <person name="Dhandapani V."/>
            <person name="Bonilla-Rosso G."/>
            <person name="Karlsson M."/>
            <person name="Shevchenko A."/>
            <person name="Choi S.R."/>
            <person name="Kim H.G."/>
            <person name="Park J.Y."/>
            <person name="Lim Y.P."/>
            <person name="Ludwig-Muller J."/>
            <person name="Dixelius C."/>
        </authorList>
    </citation>
    <scope>NUCLEOTIDE SEQUENCE</scope>
    <source>
        <tissue evidence="2">Potato root galls</tissue>
    </source>
</reference>
<feature type="non-terminal residue" evidence="2">
    <location>
        <position position="1"/>
    </location>
</feature>